<feature type="compositionally biased region" description="Low complexity" evidence="1">
    <location>
        <begin position="40"/>
        <end position="49"/>
    </location>
</feature>
<feature type="region of interest" description="Disordered" evidence="1">
    <location>
        <begin position="17"/>
        <end position="60"/>
    </location>
</feature>
<evidence type="ECO:0000313" key="2">
    <source>
        <dbReference type="EMBL" id="MPC72653.1"/>
    </source>
</evidence>
<dbReference type="AlphaFoldDB" id="A0A5B7HRF3"/>
<proteinExistence type="predicted"/>
<evidence type="ECO:0000313" key="3">
    <source>
        <dbReference type="Proteomes" id="UP000324222"/>
    </source>
</evidence>
<protein>
    <submittedName>
        <fullName evidence="2">Uncharacterized protein</fullName>
    </submittedName>
</protein>
<reference evidence="2 3" key="1">
    <citation type="submission" date="2019-05" db="EMBL/GenBank/DDBJ databases">
        <title>Another draft genome of Portunus trituberculatus and its Hox gene families provides insights of decapod evolution.</title>
        <authorList>
            <person name="Jeong J.-H."/>
            <person name="Song I."/>
            <person name="Kim S."/>
            <person name="Choi T."/>
            <person name="Kim D."/>
            <person name="Ryu S."/>
            <person name="Kim W."/>
        </authorList>
    </citation>
    <scope>NUCLEOTIDE SEQUENCE [LARGE SCALE GENOMIC DNA]</scope>
    <source>
        <tissue evidence="2">Muscle</tissue>
    </source>
</reference>
<dbReference type="Proteomes" id="UP000324222">
    <property type="component" value="Unassembled WGS sequence"/>
</dbReference>
<dbReference type="EMBL" id="VSRR010035130">
    <property type="protein sequence ID" value="MPC72653.1"/>
    <property type="molecule type" value="Genomic_DNA"/>
</dbReference>
<comment type="caution">
    <text evidence="2">The sequence shown here is derived from an EMBL/GenBank/DDBJ whole genome shotgun (WGS) entry which is preliminary data.</text>
</comment>
<feature type="compositionally biased region" description="Basic and acidic residues" evidence="1">
    <location>
        <begin position="50"/>
        <end position="60"/>
    </location>
</feature>
<keyword evidence="3" id="KW-1185">Reference proteome</keyword>
<accession>A0A5B7HRF3</accession>
<name>A0A5B7HRF3_PORTR</name>
<evidence type="ECO:0000256" key="1">
    <source>
        <dbReference type="SAM" id="MobiDB-lite"/>
    </source>
</evidence>
<sequence length="60" mass="6293">MVVRAYLVFRNHLCGSLSPATISPGSPPPPVCVTSAPRKSWGSRGGSSWDLKDTPTRPGG</sequence>
<organism evidence="2 3">
    <name type="scientific">Portunus trituberculatus</name>
    <name type="common">Swimming crab</name>
    <name type="synonym">Neptunus trituberculatus</name>
    <dbReference type="NCBI Taxonomy" id="210409"/>
    <lineage>
        <taxon>Eukaryota</taxon>
        <taxon>Metazoa</taxon>
        <taxon>Ecdysozoa</taxon>
        <taxon>Arthropoda</taxon>
        <taxon>Crustacea</taxon>
        <taxon>Multicrustacea</taxon>
        <taxon>Malacostraca</taxon>
        <taxon>Eumalacostraca</taxon>
        <taxon>Eucarida</taxon>
        <taxon>Decapoda</taxon>
        <taxon>Pleocyemata</taxon>
        <taxon>Brachyura</taxon>
        <taxon>Eubrachyura</taxon>
        <taxon>Portunoidea</taxon>
        <taxon>Portunidae</taxon>
        <taxon>Portuninae</taxon>
        <taxon>Portunus</taxon>
    </lineage>
</organism>
<gene>
    <name evidence="2" type="ORF">E2C01_066965</name>
</gene>